<dbReference type="EMBL" id="NKXO01000048">
    <property type="protein sequence ID" value="PKQ66433.1"/>
    <property type="molecule type" value="Genomic_DNA"/>
</dbReference>
<name>A0A2N3I860_9BACT</name>
<organism evidence="2 3">
    <name type="scientific">Raineya orbicola</name>
    <dbReference type="NCBI Taxonomy" id="2016530"/>
    <lineage>
        <taxon>Bacteria</taxon>
        <taxon>Pseudomonadati</taxon>
        <taxon>Bacteroidota</taxon>
        <taxon>Cytophagia</taxon>
        <taxon>Cytophagales</taxon>
        <taxon>Raineyaceae</taxon>
        <taxon>Raineya</taxon>
    </lineage>
</organism>
<dbReference type="RefSeq" id="WP_101359646.1">
    <property type="nucleotide sequence ID" value="NZ_NKXO01000048.1"/>
</dbReference>
<dbReference type="Proteomes" id="UP000233387">
    <property type="component" value="Unassembled WGS sequence"/>
</dbReference>
<dbReference type="InterPro" id="IPR023346">
    <property type="entry name" value="Lysozyme-like_dom_sf"/>
</dbReference>
<dbReference type="Gene3D" id="1.10.530.10">
    <property type="match status" value="1"/>
</dbReference>
<dbReference type="AlphaFoldDB" id="A0A2N3I860"/>
<dbReference type="SUPFAM" id="SSF53955">
    <property type="entry name" value="Lysozyme-like"/>
    <property type="match status" value="1"/>
</dbReference>
<evidence type="ECO:0000313" key="2">
    <source>
        <dbReference type="EMBL" id="PKQ66433.1"/>
    </source>
</evidence>
<evidence type="ECO:0008006" key="4">
    <source>
        <dbReference type="Google" id="ProtNLM"/>
    </source>
</evidence>
<keyword evidence="1" id="KW-0812">Transmembrane</keyword>
<keyword evidence="1" id="KW-1133">Transmembrane helix</keyword>
<proteinExistence type="predicted"/>
<accession>A0A2N3I860</accession>
<keyword evidence="1" id="KW-0472">Membrane</keyword>
<gene>
    <name evidence="2" type="ORF">Rain11_2384</name>
</gene>
<comment type="caution">
    <text evidence="2">The sequence shown here is derived from an EMBL/GenBank/DDBJ whole genome shotgun (WGS) entry which is preliminary data.</text>
</comment>
<reference evidence="2 3" key="1">
    <citation type="submission" date="2017-06" db="EMBL/GenBank/DDBJ databases">
        <title>Raineya orbicola gen. nov., sp. nov. a slightly thermophilic bacterium of the phylum Bacteroidetes and the description of Raineyaceae fam. nov.</title>
        <authorList>
            <person name="Albuquerque L."/>
            <person name="Polonia A.R.M."/>
            <person name="Barroso C."/>
            <person name="Froufe H.J.C."/>
            <person name="Lage O."/>
            <person name="Lobo-Da-Cunha A."/>
            <person name="Egas C."/>
            <person name="Da Costa M.S."/>
        </authorList>
    </citation>
    <scope>NUCLEOTIDE SEQUENCE [LARGE SCALE GENOMIC DNA]</scope>
    <source>
        <strain evidence="2 3">SPSPC-11</strain>
    </source>
</reference>
<feature type="transmembrane region" description="Helical" evidence="1">
    <location>
        <begin position="209"/>
        <end position="227"/>
    </location>
</feature>
<evidence type="ECO:0000313" key="3">
    <source>
        <dbReference type="Proteomes" id="UP000233387"/>
    </source>
</evidence>
<keyword evidence="3" id="KW-1185">Reference proteome</keyword>
<protein>
    <recommendedName>
        <fullName evidence="4">Glycoside hydrolase family 19 catalytic domain-containing protein</fullName>
    </recommendedName>
</protein>
<evidence type="ECO:0000256" key="1">
    <source>
        <dbReference type="SAM" id="Phobius"/>
    </source>
</evidence>
<sequence>MKVKGNFWVGNAGFATFFNEVIHPTNPALFPAKINVSGYEHFANNISLWSPRSLSLAEFIAVFCAVYQETGGRFESISEYGTAEYFAQKPYGYRYRGRGYLQITWESNYRIVFDSLGLALDAFSDAELDALFKQDKVAFGAIRVLFSDERLLKKPFDDLALGKYKEFGTRLNGSPYYGQTLENRVMYILRKLEGQKVKNSAFLRNKPKILTTIAIVAIISVTSYIIYKYKKVSN</sequence>